<dbReference type="OrthoDB" id="1118972at2"/>
<dbReference type="AlphaFoldDB" id="A0A521EV26"/>
<dbReference type="GO" id="GO:0005886">
    <property type="term" value="C:plasma membrane"/>
    <property type="evidence" value="ECO:0007669"/>
    <property type="project" value="TreeGrafter"/>
</dbReference>
<reference evidence="2 3" key="1">
    <citation type="submission" date="2017-05" db="EMBL/GenBank/DDBJ databases">
        <authorList>
            <person name="Varghese N."/>
            <person name="Submissions S."/>
        </authorList>
    </citation>
    <scope>NUCLEOTIDE SEQUENCE [LARGE SCALE GENOMIC DNA]</scope>
    <source>
        <strain evidence="2 3">DSM 27040</strain>
    </source>
</reference>
<keyword evidence="1" id="KW-1133">Transmembrane helix</keyword>
<dbReference type="InterPro" id="IPR007339">
    <property type="entry name" value="RclC-like"/>
</dbReference>
<sequence>MKNFISKLFKTIGIFILRYGLGLVIIWLGFLKFKNSEADYTHQLISGGYLSWVLQYLTPYALNQIIAYVQIVIGLLIMLKPISRSLSFWGGLAAAIMLLFSISLLFTSHVVWQTGYGFPELSKIGQTILKDVVLFGAAAWCIGDSM</sequence>
<dbReference type="Proteomes" id="UP000319040">
    <property type="component" value="Unassembled WGS sequence"/>
</dbReference>
<dbReference type="RefSeq" id="WP_142534545.1">
    <property type="nucleotide sequence ID" value="NZ_FXTB01000011.1"/>
</dbReference>
<evidence type="ECO:0000313" key="2">
    <source>
        <dbReference type="EMBL" id="SMO87777.1"/>
    </source>
</evidence>
<organism evidence="2 3">
    <name type="scientific">Saccharicrinis carchari</name>
    <dbReference type="NCBI Taxonomy" id="1168039"/>
    <lineage>
        <taxon>Bacteria</taxon>
        <taxon>Pseudomonadati</taxon>
        <taxon>Bacteroidota</taxon>
        <taxon>Bacteroidia</taxon>
        <taxon>Marinilabiliales</taxon>
        <taxon>Marinilabiliaceae</taxon>
        <taxon>Saccharicrinis</taxon>
    </lineage>
</organism>
<keyword evidence="1" id="KW-0472">Membrane</keyword>
<dbReference type="EMBL" id="FXTB01000011">
    <property type="protein sequence ID" value="SMO87777.1"/>
    <property type="molecule type" value="Genomic_DNA"/>
</dbReference>
<evidence type="ECO:0000313" key="3">
    <source>
        <dbReference type="Proteomes" id="UP000319040"/>
    </source>
</evidence>
<dbReference type="GO" id="GO:1901530">
    <property type="term" value="P:response to hypochlorite"/>
    <property type="evidence" value="ECO:0007669"/>
    <property type="project" value="TreeGrafter"/>
</dbReference>
<feature type="transmembrane region" description="Helical" evidence="1">
    <location>
        <begin position="60"/>
        <end position="79"/>
    </location>
</feature>
<feature type="transmembrane region" description="Helical" evidence="1">
    <location>
        <begin position="86"/>
        <end position="112"/>
    </location>
</feature>
<dbReference type="Pfam" id="PF04224">
    <property type="entry name" value="DUF417"/>
    <property type="match status" value="1"/>
</dbReference>
<gene>
    <name evidence="2" type="ORF">SAMN06265379_11199</name>
</gene>
<keyword evidence="3" id="KW-1185">Reference proteome</keyword>
<protein>
    <submittedName>
        <fullName evidence="2">Uncharacterized membrane protein YkgB</fullName>
    </submittedName>
</protein>
<dbReference type="PANTHER" id="PTHR40106:SF1">
    <property type="entry name" value="INNER MEMBRANE PROTEIN RCLC"/>
    <property type="match status" value="1"/>
</dbReference>
<keyword evidence="1" id="KW-0812">Transmembrane</keyword>
<accession>A0A521EV26</accession>
<feature type="transmembrane region" description="Helical" evidence="1">
    <location>
        <begin position="12"/>
        <end position="30"/>
    </location>
</feature>
<evidence type="ECO:0000256" key="1">
    <source>
        <dbReference type="SAM" id="Phobius"/>
    </source>
</evidence>
<dbReference type="PANTHER" id="PTHR40106">
    <property type="entry name" value="INNER MEMBRANE PROTEIN RCLC"/>
    <property type="match status" value="1"/>
</dbReference>
<proteinExistence type="predicted"/>
<name>A0A521EV26_SACCC</name>